<keyword evidence="1" id="KW-1133">Transmembrane helix</keyword>
<comment type="caution">
    <text evidence="2">The sequence shown here is derived from an EMBL/GenBank/DDBJ whole genome shotgun (WGS) entry which is preliminary data.</text>
</comment>
<proteinExistence type="predicted"/>
<organism evidence="2 3">
    <name type="scientific">Cyanomargarita calcarea GSE-NOS-MK-12-04C</name>
    <dbReference type="NCBI Taxonomy" id="2839659"/>
    <lineage>
        <taxon>Bacteria</taxon>
        <taxon>Bacillati</taxon>
        <taxon>Cyanobacteriota</taxon>
        <taxon>Cyanophyceae</taxon>
        <taxon>Nostocales</taxon>
        <taxon>Cyanomargaritaceae</taxon>
        <taxon>Cyanomargarita</taxon>
    </lineage>
</organism>
<evidence type="ECO:0000313" key="3">
    <source>
        <dbReference type="Proteomes" id="UP000729701"/>
    </source>
</evidence>
<sequence>MTHRRFANLLQKLLLRDDFAPVRQLVICLLLSAGVLMVFQWKNQPASVSRNRGCEITASVNSLNSDKFEVAEIIANSGIARNGPSEDDSRLTPLPKGTRAIVIEKKKDWLRLDYGAWINRQEAQVLSTPISPRSLICQIASRQIPGKTEMIFPLQTRVPINVEQSGSIQFWQKYPNDQVKPI</sequence>
<dbReference type="Proteomes" id="UP000729701">
    <property type="component" value="Unassembled WGS sequence"/>
</dbReference>
<reference evidence="2" key="1">
    <citation type="submission" date="2021-05" db="EMBL/GenBank/DDBJ databases">
        <authorList>
            <person name="Pietrasiak N."/>
            <person name="Ward R."/>
            <person name="Stajich J.E."/>
            <person name="Kurbessoian T."/>
        </authorList>
    </citation>
    <scope>NUCLEOTIDE SEQUENCE</scope>
    <source>
        <strain evidence="2">GSE-NOS-MK-12-04C</strain>
    </source>
</reference>
<dbReference type="AlphaFoldDB" id="A0A951USM9"/>
<keyword evidence="1" id="KW-0472">Membrane</keyword>
<dbReference type="EMBL" id="JAHHGZ010000016">
    <property type="protein sequence ID" value="MBW4668848.1"/>
    <property type="molecule type" value="Genomic_DNA"/>
</dbReference>
<reference evidence="2" key="2">
    <citation type="journal article" date="2022" name="Microbiol. Resour. Announc.">
        <title>Metagenome Sequencing to Explore Phylogenomics of Terrestrial Cyanobacteria.</title>
        <authorList>
            <person name="Ward R.D."/>
            <person name="Stajich J.E."/>
            <person name="Johansen J.R."/>
            <person name="Huntemann M."/>
            <person name="Clum A."/>
            <person name="Foster B."/>
            <person name="Foster B."/>
            <person name="Roux S."/>
            <person name="Palaniappan K."/>
            <person name="Varghese N."/>
            <person name="Mukherjee S."/>
            <person name="Reddy T.B.K."/>
            <person name="Daum C."/>
            <person name="Copeland A."/>
            <person name="Chen I.A."/>
            <person name="Ivanova N.N."/>
            <person name="Kyrpides N.C."/>
            <person name="Shapiro N."/>
            <person name="Eloe-Fadrosh E.A."/>
            <person name="Pietrasiak N."/>
        </authorList>
    </citation>
    <scope>NUCLEOTIDE SEQUENCE</scope>
    <source>
        <strain evidence="2">GSE-NOS-MK-12-04C</strain>
    </source>
</reference>
<accession>A0A951USM9</accession>
<evidence type="ECO:0000313" key="2">
    <source>
        <dbReference type="EMBL" id="MBW4668848.1"/>
    </source>
</evidence>
<keyword evidence="1" id="KW-0812">Transmembrane</keyword>
<evidence type="ECO:0000256" key="1">
    <source>
        <dbReference type="SAM" id="Phobius"/>
    </source>
</evidence>
<gene>
    <name evidence="2" type="ORF">KME60_15855</name>
</gene>
<name>A0A951USM9_9CYAN</name>
<evidence type="ECO:0008006" key="4">
    <source>
        <dbReference type="Google" id="ProtNLM"/>
    </source>
</evidence>
<feature type="transmembrane region" description="Helical" evidence="1">
    <location>
        <begin position="21"/>
        <end position="41"/>
    </location>
</feature>
<protein>
    <recommendedName>
        <fullName evidence="4">SH3b domain-containing protein</fullName>
    </recommendedName>
</protein>